<keyword evidence="2" id="KW-1185">Reference proteome</keyword>
<evidence type="ECO:0000313" key="2">
    <source>
        <dbReference type="Proteomes" id="UP000002366"/>
    </source>
</evidence>
<dbReference type="Proteomes" id="UP000002366">
    <property type="component" value="Chromosome"/>
</dbReference>
<name>D5EFS4_AMICL</name>
<dbReference type="EMBL" id="CP001997">
    <property type="protein sequence ID" value="ADE57406.1"/>
    <property type="molecule type" value="Genomic_DNA"/>
</dbReference>
<dbReference type="KEGG" id="aco:Amico_1286"/>
<organism evidence="1 2">
    <name type="scientific">Aminobacterium colombiense (strain DSM 12261 / ALA-1)</name>
    <dbReference type="NCBI Taxonomy" id="572547"/>
    <lineage>
        <taxon>Bacteria</taxon>
        <taxon>Thermotogati</taxon>
        <taxon>Synergistota</taxon>
        <taxon>Synergistia</taxon>
        <taxon>Synergistales</taxon>
        <taxon>Aminobacteriaceae</taxon>
        <taxon>Aminobacterium</taxon>
    </lineage>
</organism>
<dbReference type="HOGENOM" id="CLU_793748_0_0_0"/>
<sequence>MLYSKYPPDLVKKALDLSSRIDFLLRQDIVESVIHDATVWLPSLGQELGLPSVSSVCEPPINWKQIITTLFHCTLLTNPESRETPEEGARRWHLVLSAMGETAFPYLYDTLPERQFMKISQQEIVTASTRESAPHLPWDSVPSWKWGHYASIYLDIPESNELFWHIKENNTGWTTAHMASLHGRIFASSSLLHQQTRCVPLGLILDSSQSKRQKTTLEMLSVASVYYLAGFVFPQVNEYLKAPFDSVKTTVIEAILSKGTKHQDPSWLSGALRNLYILYGKLPLEKIGRLAALLFRRLQALLYSEQLLRSTISDMGNLFSKHAGKNATERVLRVFEGMVPEYSYWLIPT</sequence>
<dbReference type="AlphaFoldDB" id="D5EFS4"/>
<dbReference type="OrthoDB" id="9819147at2"/>
<dbReference type="STRING" id="572547.Amico_1286"/>
<reference evidence="1 2" key="1">
    <citation type="journal article" date="2010" name="Stand. Genomic Sci.">
        <title>Complete genome sequence of Aminobacterium colombiense type strain (ALA-1).</title>
        <authorList>
            <person name="Chertkov O."/>
            <person name="Sikorski J."/>
            <person name="Brambilla E."/>
            <person name="Lapidus A."/>
            <person name="Copeland A."/>
            <person name="Glavina Del Rio T."/>
            <person name="Nolan M."/>
            <person name="Lucas S."/>
            <person name="Tice H."/>
            <person name="Cheng J.F."/>
            <person name="Han C."/>
            <person name="Detter J.C."/>
            <person name="Bruce D."/>
            <person name="Tapia R."/>
            <person name="Goodwin L."/>
            <person name="Pitluck S."/>
            <person name="Liolios K."/>
            <person name="Ivanova N."/>
            <person name="Mavromatis K."/>
            <person name="Ovchinnikova G."/>
            <person name="Pati A."/>
            <person name="Chen A."/>
            <person name="Palaniappan K."/>
            <person name="Land M."/>
            <person name="Hauser L."/>
            <person name="Chang Y.J."/>
            <person name="Jeffries C.D."/>
            <person name="Spring S."/>
            <person name="Rohde M."/>
            <person name="Goker M."/>
            <person name="Bristow J."/>
            <person name="Eisen J.A."/>
            <person name="Markowitz V."/>
            <person name="Hugenholtz P."/>
            <person name="Kyrpides N.C."/>
            <person name="Klenk H.P."/>
        </authorList>
    </citation>
    <scope>NUCLEOTIDE SEQUENCE [LARGE SCALE GENOMIC DNA]</scope>
    <source>
        <strain evidence="2">DSM 12261 / ALA-1</strain>
    </source>
</reference>
<dbReference type="RefSeq" id="WP_013048669.1">
    <property type="nucleotide sequence ID" value="NC_014011.1"/>
</dbReference>
<evidence type="ECO:0000313" key="1">
    <source>
        <dbReference type="EMBL" id="ADE57406.1"/>
    </source>
</evidence>
<protein>
    <submittedName>
        <fullName evidence="1">Uncharacterized protein</fullName>
    </submittedName>
</protein>
<gene>
    <name evidence="1" type="ordered locus">Amico_1286</name>
</gene>
<accession>D5EFS4</accession>
<proteinExistence type="predicted"/>